<dbReference type="InterPro" id="IPR004681">
    <property type="entry name" value="TRAP_DctM"/>
</dbReference>
<evidence type="ECO:0000256" key="4">
    <source>
        <dbReference type="ARBA" id="ARBA00022692"/>
    </source>
</evidence>
<dbReference type="InterPro" id="IPR010656">
    <property type="entry name" value="DctM"/>
</dbReference>
<dbReference type="RefSeq" id="WP_377563331.1">
    <property type="nucleotide sequence ID" value="NZ_JBHTJZ010000008.1"/>
</dbReference>
<gene>
    <name evidence="9" type="ORF">ACFQ2I_07650</name>
</gene>
<feature type="domain" description="TRAP C4-dicarboxylate transport system permease DctM subunit" evidence="8">
    <location>
        <begin position="5"/>
        <end position="415"/>
    </location>
</feature>
<protein>
    <submittedName>
        <fullName evidence="9">TRAP transporter large permease</fullName>
    </submittedName>
</protein>
<evidence type="ECO:0000256" key="1">
    <source>
        <dbReference type="ARBA" id="ARBA00004429"/>
    </source>
</evidence>
<evidence type="ECO:0000256" key="7">
    <source>
        <dbReference type="SAM" id="Phobius"/>
    </source>
</evidence>
<dbReference type="EMBL" id="JBHTJZ010000008">
    <property type="protein sequence ID" value="MFD0959261.1"/>
    <property type="molecule type" value="Genomic_DNA"/>
</dbReference>
<comment type="caution">
    <text evidence="9">The sequence shown here is derived from an EMBL/GenBank/DDBJ whole genome shotgun (WGS) entry which is preliminary data.</text>
</comment>
<dbReference type="NCBIfam" id="TIGR00786">
    <property type="entry name" value="dctM"/>
    <property type="match status" value="1"/>
</dbReference>
<comment type="subcellular location">
    <subcellularLocation>
        <location evidence="1">Cell inner membrane</location>
        <topology evidence="1">Multi-pass membrane protein</topology>
    </subcellularLocation>
</comment>
<keyword evidence="5 7" id="KW-1133">Transmembrane helix</keyword>
<organism evidence="9 10">
    <name type="scientific">Paenibacillus chungangensis</name>
    <dbReference type="NCBI Taxonomy" id="696535"/>
    <lineage>
        <taxon>Bacteria</taxon>
        <taxon>Bacillati</taxon>
        <taxon>Bacillota</taxon>
        <taxon>Bacilli</taxon>
        <taxon>Bacillales</taxon>
        <taxon>Paenibacillaceae</taxon>
        <taxon>Paenibacillus</taxon>
    </lineage>
</organism>
<feature type="transmembrane region" description="Helical" evidence="7">
    <location>
        <begin position="239"/>
        <end position="254"/>
    </location>
</feature>
<feature type="transmembrane region" description="Helical" evidence="7">
    <location>
        <begin position="168"/>
        <end position="190"/>
    </location>
</feature>
<feature type="transmembrane region" description="Helical" evidence="7">
    <location>
        <begin position="52"/>
        <end position="71"/>
    </location>
</feature>
<dbReference type="Pfam" id="PF06808">
    <property type="entry name" value="DctM"/>
    <property type="match status" value="1"/>
</dbReference>
<keyword evidence="3" id="KW-0997">Cell inner membrane</keyword>
<keyword evidence="6 7" id="KW-0472">Membrane</keyword>
<feature type="transmembrane region" description="Helical" evidence="7">
    <location>
        <begin position="266"/>
        <end position="290"/>
    </location>
</feature>
<feature type="transmembrane region" description="Helical" evidence="7">
    <location>
        <begin position="6"/>
        <end position="31"/>
    </location>
</feature>
<evidence type="ECO:0000259" key="8">
    <source>
        <dbReference type="Pfam" id="PF06808"/>
    </source>
</evidence>
<sequence>MELMFIVFFALLLIGVPIYAAIGTATILPLMVYGEFSPTMLPQTFFSGIDNFVLMAVALFIISGAIMQASGLTDDILEVADSLVGNIPGGVGISTILASTLFAALTGSGLAATVAIGSITIGGMIQRGYKPPLAGALSATGGALGVLIPPSNPLIIYGVLSSTSIGTLFMAGMIPGLLIALSFAVVMYFIGKRYNLRTTDNNFSWARVGRALWKGKWGLLAPVIILGSIYSGIATPTEAAELAVFYALFYGLVIRRNVKASQLVEAFRVGAVTAAVMLAMTGVASGFGRLTTLYQVPQSLGNWIASITDSPELVLLMLLGVLIITGMFMETLSQIIILTPIFVPILAELGINPVFFGVLLVLGIEMGFLTPPVGGNLFVATKMSNSTILQVSKYEVPFILVILFWAIFLIFFPEIVLFLPNLIGGAG</sequence>
<evidence type="ECO:0000313" key="10">
    <source>
        <dbReference type="Proteomes" id="UP001596989"/>
    </source>
</evidence>
<feature type="transmembrane region" description="Helical" evidence="7">
    <location>
        <begin position="91"/>
        <end position="119"/>
    </location>
</feature>
<dbReference type="Proteomes" id="UP001596989">
    <property type="component" value="Unassembled WGS sequence"/>
</dbReference>
<feature type="transmembrane region" description="Helical" evidence="7">
    <location>
        <begin position="398"/>
        <end position="419"/>
    </location>
</feature>
<evidence type="ECO:0000256" key="5">
    <source>
        <dbReference type="ARBA" id="ARBA00022989"/>
    </source>
</evidence>
<dbReference type="PIRSF" id="PIRSF006066">
    <property type="entry name" value="HI0050"/>
    <property type="match status" value="1"/>
</dbReference>
<evidence type="ECO:0000256" key="3">
    <source>
        <dbReference type="ARBA" id="ARBA00022519"/>
    </source>
</evidence>
<keyword evidence="10" id="KW-1185">Reference proteome</keyword>
<reference evidence="10" key="1">
    <citation type="journal article" date="2019" name="Int. J. Syst. Evol. Microbiol.">
        <title>The Global Catalogue of Microorganisms (GCM) 10K type strain sequencing project: providing services to taxonomists for standard genome sequencing and annotation.</title>
        <authorList>
            <consortium name="The Broad Institute Genomics Platform"/>
            <consortium name="The Broad Institute Genome Sequencing Center for Infectious Disease"/>
            <person name="Wu L."/>
            <person name="Ma J."/>
        </authorList>
    </citation>
    <scope>NUCLEOTIDE SEQUENCE [LARGE SCALE GENOMIC DNA]</scope>
    <source>
        <strain evidence="10">CCUG 59129</strain>
    </source>
</reference>
<evidence type="ECO:0000256" key="6">
    <source>
        <dbReference type="ARBA" id="ARBA00023136"/>
    </source>
</evidence>
<proteinExistence type="predicted"/>
<feature type="transmembrane region" description="Helical" evidence="7">
    <location>
        <begin position="131"/>
        <end position="148"/>
    </location>
</feature>
<keyword evidence="2" id="KW-1003">Cell membrane</keyword>
<feature type="transmembrane region" description="Helical" evidence="7">
    <location>
        <begin position="211"/>
        <end position="233"/>
    </location>
</feature>
<evidence type="ECO:0000313" key="9">
    <source>
        <dbReference type="EMBL" id="MFD0959261.1"/>
    </source>
</evidence>
<name>A0ABW3HP31_9BACL</name>
<feature type="transmembrane region" description="Helical" evidence="7">
    <location>
        <begin position="310"/>
        <end position="329"/>
    </location>
</feature>
<accession>A0ABW3HP31</accession>
<evidence type="ECO:0000256" key="2">
    <source>
        <dbReference type="ARBA" id="ARBA00022475"/>
    </source>
</evidence>
<dbReference type="PANTHER" id="PTHR33362">
    <property type="entry name" value="SIALIC ACID TRAP TRANSPORTER PERMEASE PROTEIN SIAT-RELATED"/>
    <property type="match status" value="1"/>
</dbReference>
<keyword evidence="4 7" id="KW-0812">Transmembrane</keyword>